<dbReference type="SUPFAM" id="SSF53756">
    <property type="entry name" value="UDP-Glycosyltransferase/glycogen phosphorylase"/>
    <property type="match status" value="1"/>
</dbReference>
<keyword evidence="14" id="KW-1185">Reference proteome</keyword>
<keyword evidence="8 10" id="KW-0131">Cell cycle</keyword>
<evidence type="ECO:0000259" key="12">
    <source>
        <dbReference type="Pfam" id="PF04101"/>
    </source>
</evidence>
<dbReference type="PANTHER" id="PTHR21015:SF22">
    <property type="entry name" value="GLYCOSYLTRANSFERASE"/>
    <property type="match status" value="1"/>
</dbReference>
<keyword evidence="4 10" id="KW-0808">Transferase</keyword>
<dbReference type="InterPro" id="IPR007235">
    <property type="entry name" value="Glyco_trans_28_C"/>
</dbReference>
<name>A0ABY5Y117_9BACT</name>
<dbReference type="EMBL" id="CP065938">
    <property type="protein sequence ID" value="UWX05771.1"/>
    <property type="molecule type" value="Genomic_DNA"/>
</dbReference>
<comment type="caution">
    <text evidence="10">Lacks conserved residue(s) required for the propagation of feature annotation.</text>
</comment>
<dbReference type="GO" id="GO:0016757">
    <property type="term" value="F:glycosyltransferase activity"/>
    <property type="evidence" value="ECO:0007669"/>
    <property type="project" value="UniProtKB-KW"/>
</dbReference>
<organism evidence="13 14">
    <name type="scientific">Taurinivorans muris</name>
    <dbReference type="NCBI Taxonomy" id="2787751"/>
    <lineage>
        <taxon>Bacteria</taxon>
        <taxon>Pseudomonadati</taxon>
        <taxon>Thermodesulfobacteriota</taxon>
        <taxon>Desulfovibrionia</taxon>
        <taxon>Desulfovibrionales</taxon>
        <taxon>Desulfovibrionaceae</taxon>
        <taxon>Taurinivorans</taxon>
    </lineage>
</organism>
<evidence type="ECO:0000256" key="2">
    <source>
        <dbReference type="ARBA" id="ARBA00022618"/>
    </source>
</evidence>
<dbReference type="PANTHER" id="PTHR21015">
    <property type="entry name" value="UDP-N-ACETYLGLUCOSAMINE--N-ACETYLMURAMYL-(PENTAPEPTIDE) PYROPHOSPHORYL-UNDECAPRENOL N-ACETYLGLUCOSAMINE TRANSFERASE 1"/>
    <property type="match status" value="1"/>
</dbReference>
<evidence type="ECO:0000256" key="9">
    <source>
        <dbReference type="ARBA" id="ARBA00023316"/>
    </source>
</evidence>
<gene>
    <name evidence="10 13" type="primary">murG</name>
    <name evidence="13" type="ORF">JBF11_00080</name>
</gene>
<keyword evidence="9 10" id="KW-0961">Cell wall biogenesis/degradation</keyword>
<sequence>MMDTLKIIVSTGGTGGHIFPALAVADEIKRKYPNAEVLFAGSLYGKEKELCRKHGLDFYGLNVRGIKGRGLKAISALFAMSKAILESCRFLKKYKPHAVIGFGGYACFAMLLAAKLRGVPTMIHEQNAVAGLANAILAKLVDTVCLSLPDTQKQFNPEKCVLTGNPIRHEIANVKKENKDYTELLVMGGSLGAVAINSLAVQLLGTLRDNNIHIIHQCGEKDYARVAEAYKSHGYSQAEIDTMLFPFIDNMAEAYAKADFALCRAGATSIAELAATKTPALFIPFPYAANDHQTANAQSIVSRSGAIMVKESDIKQYPMDKIILSILQSKAELSEMAENIGKSAQKNAAENVVVELDNLLQKKRQS</sequence>
<accession>A0ABY5Y117</accession>
<dbReference type="InterPro" id="IPR006009">
    <property type="entry name" value="GlcNAc_MurG"/>
</dbReference>
<keyword evidence="6 10" id="KW-0573">Peptidoglycan synthesis</keyword>
<feature type="binding site" evidence="10">
    <location>
        <position position="168"/>
    </location>
    <ligand>
        <name>UDP-N-acetyl-alpha-D-glucosamine</name>
        <dbReference type="ChEBI" id="CHEBI:57705"/>
    </ligand>
</feature>
<dbReference type="Proteomes" id="UP001058120">
    <property type="component" value="Chromosome"/>
</dbReference>
<reference evidence="13" key="1">
    <citation type="submission" date="2020-12" db="EMBL/GenBank/DDBJ databases">
        <title>Taurinivorans muris gen. nov., sp. nov., fundamental and realized metabolic niche of a ubiquitous sulfidogenic bacterium in the murine intestine.</title>
        <authorList>
            <person name="Ye H."/>
            <person name="Hanson B.T."/>
            <person name="Loy A."/>
        </authorList>
    </citation>
    <scope>NUCLEOTIDE SEQUENCE</scope>
    <source>
        <strain evidence="13">LT0009</strain>
    </source>
</reference>
<comment type="catalytic activity">
    <reaction evidence="10">
        <text>di-trans,octa-cis-undecaprenyl diphospho-N-acetyl-alpha-D-muramoyl-L-alanyl-D-glutamyl-meso-2,6-diaminopimeloyl-D-alanyl-D-alanine + UDP-N-acetyl-alpha-D-glucosamine = di-trans,octa-cis-undecaprenyl diphospho-[N-acetyl-alpha-D-glucosaminyl-(1-&gt;4)]-N-acetyl-alpha-D-muramoyl-L-alanyl-D-glutamyl-meso-2,6-diaminopimeloyl-D-alanyl-D-alanine + UDP + H(+)</text>
        <dbReference type="Rhea" id="RHEA:31227"/>
        <dbReference type="ChEBI" id="CHEBI:15378"/>
        <dbReference type="ChEBI" id="CHEBI:57705"/>
        <dbReference type="ChEBI" id="CHEBI:58223"/>
        <dbReference type="ChEBI" id="CHEBI:61387"/>
        <dbReference type="ChEBI" id="CHEBI:61388"/>
        <dbReference type="EC" id="2.4.1.227"/>
    </reaction>
</comment>
<evidence type="ECO:0000259" key="11">
    <source>
        <dbReference type="Pfam" id="PF03033"/>
    </source>
</evidence>
<comment type="function">
    <text evidence="10">Cell wall formation. Catalyzes the transfer of a GlcNAc subunit on undecaprenyl-pyrophosphoryl-MurNAc-pentapeptide (lipid intermediate I) to form undecaprenyl-pyrophosphoryl-MurNAc-(pentapeptide)GlcNAc (lipid intermediate II).</text>
</comment>
<dbReference type="Pfam" id="PF04101">
    <property type="entry name" value="Glyco_tran_28_C"/>
    <property type="match status" value="1"/>
</dbReference>
<feature type="domain" description="Glycosyl transferase family 28 C-terminal" evidence="12">
    <location>
        <begin position="184"/>
        <end position="351"/>
    </location>
</feature>
<evidence type="ECO:0000313" key="14">
    <source>
        <dbReference type="Proteomes" id="UP001058120"/>
    </source>
</evidence>
<evidence type="ECO:0000256" key="4">
    <source>
        <dbReference type="ARBA" id="ARBA00022679"/>
    </source>
</evidence>
<proteinExistence type="inferred from homology"/>
<evidence type="ECO:0000256" key="7">
    <source>
        <dbReference type="ARBA" id="ARBA00023136"/>
    </source>
</evidence>
<evidence type="ECO:0000256" key="1">
    <source>
        <dbReference type="ARBA" id="ARBA00022475"/>
    </source>
</evidence>
<comment type="pathway">
    <text evidence="10">Cell wall biogenesis; peptidoglycan biosynthesis.</text>
</comment>
<evidence type="ECO:0000256" key="8">
    <source>
        <dbReference type="ARBA" id="ARBA00023306"/>
    </source>
</evidence>
<keyword evidence="7 10" id="KW-0472">Membrane</keyword>
<dbReference type="EC" id="2.4.1.227" evidence="10"/>
<feature type="binding site" evidence="10">
    <location>
        <position position="127"/>
    </location>
    <ligand>
        <name>UDP-N-acetyl-alpha-D-glucosamine</name>
        <dbReference type="ChEBI" id="CHEBI:57705"/>
    </ligand>
</feature>
<dbReference type="InterPro" id="IPR004276">
    <property type="entry name" value="GlycoTrans_28_N"/>
</dbReference>
<feature type="binding site" evidence="10">
    <location>
        <begin position="14"/>
        <end position="16"/>
    </location>
    <ligand>
        <name>UDP-N-acetyl-alpha-D-glucosamine</name>
        <dbReference type="ChEBI" id="CHEBI:57705"/>
    </ligand>
</feature>
<evidence type="ECO:0000256" key="10">
    <source>
        <dbReference type="HAMAP-Rule" id="MF_00033"/>
    </source>
</evidence>
<feature type="binding site" evidence="10">
    <location>
        <position position="190"/>
    </location>
    <ligand>
        <name>UDP-N-acetyl-alpha-D-glucosamine</name>
        <dbReference type="ChEBI" id="CHEBI:57705"/>
    </ligand>
</feature>
<comment type="subcellular location">
    <subcellularLocation>
        <location evidence="10">Cell membrane</location>
        <topology evidence="10">Peripheral membrane protein</topology>
        <orientation evidence="10">Cytoplasmic side</orientation>
    </subcellularLocation>
</comment>
<evidence type="ECO:0000256" key="6">
    <source>
        <dbReference type="ARBA" id="ARBA00022984"/>
    </source>
</evidence>
<feature type="domain" description="Glycosyltransferase family 28 N-terminal" evidence="11">
    <location>
        <begin position="7"/>
        <end position="144"/>
    </location>
</feature>
<keyword evidence="5 10" id="KW-0133">Cell shape</keyword>
<dbReference type="Gene3D" id="3.40.50.2000">
    <property type="entry name" value="Glycogen Phosphorylase B"/>
    <property type="match status" value="2"/>
</dbReference>
<keyword evidence="3 10" id="KW-0328">Glycosyltransferase</keyword>
<dbReference type="Pfam" id="PF03033">
    <property type="entry name" value="Glyco_transf_28"/>
    <property type="match status" value="1"/>
</dbReference>
<dbReference type="NCBIfam" id="TIGR01133">
    <property type="entry name" value="murG"/>
    <property type="match status" value="1"/>
</dbReference>
<dbReference type="RefSeq" id="WP_334315355.1">
    <property type="nucleotide sequence ID" value="NZ_CP065938.1"/>
</dbReference>
<comment type="similarity">
    <text evidence="10">Belongs to the glycosyltransferase 28 family. MurG subfamily.</text>
</comment>
<feature type="binding site" evidence="10">
    <location>
        <position position="293"/>
    </location>
    <ligand>
        <name>UDP-N-acetyl-alpha-D-glucosamine</name>
        <dbReference type="ChEBI" id="CHEBI:57705"/>
    </ligand>
</feature>
<dbReference type="HAMAP" id="MF_00033">
    <property type="entry name" value="MurG"/>
    <property type="match status" value="1"/>
</dbReference>
<evidence type="ECO:0000313" key="13">
    <source>
        <dbReference type="EMBL" id="UWX05771.1"/>
    </source>
</evidence>
<keyword evidence="2 10" id="KW-0132">Cell division</keyword>
<dbReference type="CDD" id="cd03785">
    <property type="entry name" value="GT28_MurG"/>
    <property type="match status" value="1"/>
</dbReference>
<evidence type="ECO:0000256" key="5">
    <source>
        <dbReference type="ARBA" id="ARBA00022960"/>
    </source>
</evidence>
<feature type="binding site" evidence="10">
    <location>
        <position position="248"/>
    </location>
    <ligand>
        <name>UDP-N-acetyl-alpha-D-glucosamine</name>
        <dbReference type="ChEBI" id="CHEBI:57705"/>
    </ligand>
</feature>
<protein>
    <recommendedName>
        <fullName evidence="10">UDP-N-acetylglucosamine--N-acetylmuramyl-(pentapeptide) pyrophosphoryl-undecaprenol N-acetylglucosamine transferase</fullName>
        <ecNumber evidence="10">2.4.1.227</ecNumber>
    </recommendedName>
    <alternativeName>
        <fullName evidence="10">Undecaprenyl-PP-MurNAc-pentapeptide-UDPGlcNAc GlcNAc transferase</fullName>
    </alternativeName>
</protein>
<keyword evidence="1 10" id="KW-1003">Cell membrane</keyword>
<evidence type="ECO:0000256" key="3">
    <source>
        <dbReference type="ARBA" id="ARBA00022676"/>
    </source>
</evidence>